<reference evidence="3" key="1">
    <citation type="journal article" date="2019" name="Int. J. Syst. Evol. Microbiol.">
        <title>The Global Catalogue of Microorganisms (GCM) 10K type strain sequencing project: providing services to taxonomists for standard genome sequencing and annotation.</title>
        <authorList>
            <consortium name="The Broad Institute Genomics Platform"/>
            <consortium name="The Broad Institute Genome Sequencing Center for Infectious Disease"/>
            <person name="Wu L."/>
            <person name="Ma J."/>
        </authorList>
    </citation>
    <scope>NUCLEOTIDE SEQUENCE [LARGE SCALE GENOMIC DNA]</scope>
    <source>
        <strain evidence="3">JCM 18401</strain>
    </source>
</reference>
<sequence>MKPNGCNWSCRLFPLLCAALSIFTLVTLVWALDKHVHAKELSEQLAQQHQAASEQHQQLLGVLEQNQQLRSRLAHYQRQQALALEAQKSGQAQVLQQQDGVAVMQQPNGAVRYTATVE</sequence>
<evidence type="ECO:0000256" key="1">
    <source>
        <dbReference type="SAM" id="Coils"/>
    </source>
</evidence>
<evidence type="ECO:0000313" key="3">
    <source>
        <dbReference type="Proteomes" id="UP001499988"/>
    </source>
</evidence>
<protein>
    <recommendedName>
        <fullName evidence="4">DUF2570 domain-containing protein</fullName>
    </recommendedName>
</protein>
<feature type="coiled-coil region" evidence="1">
    <location>
        <begin position="38"/>
        <end position="79"/>
    </location>
</feature>
<gene>
    <name evidence="2" type="ORF">GCM10023333_04460</name>
</gene>
<accession>A0ABP9EC36</accession>
<comment type="caution">
    <text evidence="2">The sequence shown here is derived from an EMBL/GenBank/DDBJ whole genome shotgun (WGS) entry which is preliminary data.</text>
</comment>
<evidence type="ECO:0000313" key="2">
    <source>
        <dbReference type="EMBL" id="GAA4874581.1"/>
    </source>
</evidence>
<dbReference type="EMBL" id="BAABJZ010000006">
    <property type="protein sequence ID" value="GAA4874581.1"/>
    <property type="molecule type" value="Genomic_DNA"/>
</dbReference>
<organism evidence="2 3">
    <name type="scientific">Ferrimonas pelagia</name>
    <dbReference type="NCBI Taxonomy" id="1177826"/>
    <lineage>
        <taxon>Bacteria</taxon>
        <taxon>Pseudomonadati</taxon>
        <taxon>Pseudomonadota</taxon>
        <taxon>Gammaproteobacteria</taxon>
        <taxon>Alteromonadales</taxon>
        <taxon>Ferrimonadaceae</taxon>
        <taxon>Ferrimonas</taxon>
    </lineage>
</organism>
<proteinExistence type="predicted"/>
<dbReference type="RefSeq" id="WP_345332955.1">
    <property type="nucleotide sequence ID" value="NZ_BAABJZ010000006.1"/>
</dbReference>
<keyword evidence="1" id="KW-0175">Coiled coil</keyword>
<name>A0ABP9EC36_9GAMM</name>
<keyword evidence="3" id="KW-1185">Reference proteome</keyword>
<evidence type="ECO:0008006" key="4">
    <source>
        <dbReference type="Google" id="ProtNLM"/>
    </source>
</evidence>
<dbReference type="Proteomes" id="UP001499988">
    <property type="component" value="Unassembled WGS sequence"/>
</dbReference>